<dbReference type="InterPro" id="IPR051907">
    <property type="entry name" value="DoxX-like_oxidoreductase"/>
</dbReference>
<feature type="transmembrane region" description="Helical" evidence="7">
    <location>
        <begin position="113"/>
        <end position="132"/>
    </location>
</feature>
<comment type="caution">
    <text evidence="8">The sequence shown here is derived from an EMBL/GenBank/DDBJ whole genome shotgun (WGS) entry which is preliminary data.</text>
</comment>
<dbReference type="PANTHER" id="PTHR33452">
    <property type="entry name" value="OXIDOREDUCTASE CATD-RELATED"/>
    <property type="match status" value="1"/>
</dbReference>
<keyword evidence="6 7" id="KW-0472">Membrane</keyword>
<keyword evidence="3" id="KW-1003">Cell membrane</keyword>
<dbReference type="Proteomes" id="UP000317010">
    <property type="component" value="Unassembled WGS sequence"/>
</dbReference>
<gene>
    <name evidence="8" type="ORF">JN11_00871</name>
</gene>
<feature type="transmembrane region" description="Helical" evidence="7">
    <location>
        <begin position="12"/>
        <end position="32"/>
    </location>
</feature>
<evidence type="ECO:0000256" key="4">
    <source>
        <dbReference type="ARBA" id="ARBA00022692"/>
    </source>
</evidence>
<dbReference type="GO" id="GO:0005886">
    <property type="term" value="C:plasma membrane"/>
    <property type="evidence" value="ECO:0007669"/>
    <property type="project" value="UniProtKB-SubCell"/>
</dbReference>
<feature type="transmembrane region" description="Helical" evidence="7">
    <location>
        <begin position="52"/>
        <end position="73"/>
    </location>
</feature>
<proteinExistence type="inferred from homology"/>
<keyword evidence="5 7" id="KW-1133">Transmembrane helix</keyword>
<evidence type="ECO:0000313" key="8">
    <source>
        <dbReference type="EMBL" id="TWJ03333.1"/>
    </source>
</evidence>
<name>A0A562UBZ6_9SPHI</name>
<dbReference type="RefSeq" id="WP_144909956.1">
    <property type="nucleotide sequence ID" value="NZ_VLLI01000002.1"/>
</dbReference>
<dbReference type="EMBL" id="VLLI01000002">
    <property type="protein sequence ID" value="TWJ03333.1"/>
    <property type="molecule type" value="Genomic_DNA"/>
</dbReference>
<keyword evidence="9" id="KW-1185">Reference proteome</keyword>
<reference evidence="8 9" key="1">
    <citation type="submission" date="2019-07" db="EMBL/GenBank/DDBJ databases">
        <title>Genomic Encyclopedia of Archaeal and Bacterial Type Strains, Phase II (KMG-II): from individual species to whole genera.</title>
        <authorList>
            <person name="Goeker M."/>
        </authorList>
    </citation>
    <scope>NUCLEOTIDE SEQUENCE [LARGE SCALE GENOMIC DNA]</scope>
    <source>
        <strain evidence="8 9">ATCC BAA-1854</strain>
    </source>
</reference>
<evidence type="ECO:0000313" key="9">
    <source>
        <dbReference type="Proteomes" id="UP000317010"/>
    </source>
</evidence>
<dbReference type="AlphaFoldDB" id="A0A562UBZ6"/>
<organism evidence="8 9">
    <name type="scientific">Mucilaginibacter frigoritolerans</name>
    <dbReference type="NCBI Taxonomy" id="652788"/>
    <lineage>
        <taxon>Bacteria</taxon>
        <taxon>Pseudomonadati</taxon>
        <taxon>Bacteroidota</taxon>
        <taxon>Sphingobacteriia</taxon>
        <taxon>Sphingobacteriales</taxon>
        <taxon>Sphingobacteriaceae</taxon>
        <taxon>Mucilaginibacter</taxon>
    </lineage>
</organism>
<dbReference type="PANTHER" id="PTHR33452:SF1">
    <property type="entry name" value="INNER MEMBRANE PROTEIN YPHA-RELATED"/>
    <property type="match status" value="1"/>
</dbReference>
<evidence type="ECO:0000256" key="3">
    <source>
        <dbReference type="ARBA" id="ARBA00022475"/>
    </source>
</evidence>
<evidence type="ECO:0000256" key="6">
    <source>
        <dbReference type="ARBA" id="ARBA00023136"/>
    </source>
</evidence>
<dbReference type="OrthoDB" id="9813193at2"/>
<keyword evidence="4 7" id="KW-0812">Transmembrane</keyword>
<protein>
    <submittedName>
        <fullName evidence="8">Putative membrane protein YphA (DoxX/SURF4 family)</fullName>
    </submittedName>
</protein>
<sequence length="139" mass="15099">MKKLPYHDFSGNIIVRLLVGLVFLSEGVQKFLFPGLDGVGRFMKIGIPDPAFFGPFVGSIEIVCGCLLIIGLFTRAASVPLMMVILTAIYTTKIPTLTEKGFWAAAHDGRADFCMLMGLIFLLIYGAGKFSADSKLFGN</sequence>
<evidence type="ECO:0000256" key="1">
    <source>
        <dbReference type="ARBA" id="ARBA00004651"/>
    </source>
</evidence>
<dbReference type="InterPro" id="IPR032808">
    <property type="entry name" value="DoxX"/>
</dbReference>
<evidence type="ECO:0000256" key="5">
    <source>
        <dbReference type="ARBA" id="ARBA00022989"/>
    </source>
</evidence>
<comment type="subcellular location">
    <subcellularLocation>
        <location evidence="1">Cell membrane</location>
        <topology evidence="1">Multi-pass membrane protein</topology>
    </subcellularLocation>
</comment>
<comment type="similarity">
    <text evidence="2">Belongs to the DoxX family.</text>
</comment>
<dbReference type="Pfam" id="PF07681">
    <property type="entry name" value="DoxX"/>
    <property type="match status" value="1"/>
</dbReference>
<evidence type="ECO:0000256" key="7">
    <source>
        <dbReference type="SAM" id="Phobius"/>
    </source>
</evidence>
<accession>A0A562UBZ6</accession>
<evidence type="ECO:0000256" key="2">
    <source>
        <dbReference type="ARBA" id="ARBA00006679"/>
    </source>
</evidence>